<feature type="repeat" description="RCC1" evidence="1">
    <location>
        <begin position="150"/>
        <end position="207"/>
    </location>
</feature>
<organism evidence="3">
    <name type="scientific">Grosmannia clavigera (strain kw1407 / UAMH 11150)</name>
    <name type="common">Blue stain fungus</name>
    <name type="synonym">Graphiocladiella clavigera</name>
    <dbReference type="NCBI Taxonomy" id="655863"/>
    <lineage>
        <taxon>Eukaryota</taxon>
        <taxon>Fungi</taxon>
        <taxon>Dikarya</taxon>
        <taxon>Ascomycota</taxon>
        <taxon>Pezizomycotina</taxon>
        <taxon>Sordariomycetes</taxon>
        <taxon>Sordariomycetidae</taxon>
        <taxon>Ophiostomatales</taxon>
        <taxon>Ophiostomataceae</taxon>
        <taxon>Leptographium</taxon>
    </lineage>
</organism>
<name>F0XTV1_GROCL</name>
<evidence type="ECO:0000313" key="3">
    <source>
        <dbReference type="Proteomes" id="UP000007796"/>
    </source>
</evidence>
<dbReference type="Proteomes" id="UP000007796">
    <property type="component" value="Unassembled WGS sequence"/>
</dbReference>
<dbReference type="InterPro" id="IPR000408">
    <property type="entry name" value="Reg_chr_condens"/>
</dbReference>
<dbReference type="EMBL" id="GL630006">
    <property type="protein sequence ID" value="EFW98926.1"/>
    <property type="molecule type" value="Genomic_DNA"/>
</dbReference>
<dbReference type="AlphaFoldDB" id="F0XTV1"/>
<evidence type="ECO:0000256" key="1">
    <source>
        <dbReference type="PROSITE-ProRule" id="PRU00235"/>
    </source>
</evidence>
<keyword evidence="3" id="KW-1185">Reference proteome</keyword>
<proteinExistence type="predicted"/>
<reference evidence="2 3" key="1">
    <citation type="journal article" date="2011" name="Proc. Natl. Acad. Sci. U.S.A.">
        <title>Genome and transcriptome analyses of the mountain pine beetle-fungal symbiont Grosmannia clavigera, a lodgepole pine pathogen.</title>
        <authorList>
            <person name="DiGuistini S."/>
            <person name="Wang Y."/>
            <person name="Liao N.Y."/>
            <person name="Taylor G."/>
            <person name="Tanguay P."/>
            <person name="Feau N."/>
            <person name="Henrissat B."/>
            <person name="Chan S.K."/>
            <person name="Hesse-Orce U."/>
            <person name="Alamouti S.M."/>
            <person name="Tsui C.K.M."/>
            <person name="Docking R.T."/>
            <person name="Levasseur A."/>
            <person name="Haridas S."/>
            <person name="Robertson G."/>
            <person name="Birol I."/>
            <person name="Holt R.A."/>
            <person name="Marra M.A."/>
            <person name="Hamelin R.C."/>
            <person name="Hirst M."/>
            <person name="Jones S.J.M."/>
            <person name="Bohlmann J."/>
            <person name="Breuil C."/>
        </authorList>
    </citation>
    <scope>NUCLEOTIDE SEQUENCE [LARGE SCALE GENOMIC DNA]</scope>
    <source>
        <strain evidence="3">kw1407 / UAMH 11150</strain>
    </source>
</reference>
<dbReference type="GO" id="GO:0005737">
    <property type="term" value="C:cytoplasm"/>
    <property type="evidence" value="ECO:0007669"/>
    <property type="project" value="TreeGrafter"/>
</dbReference>
<gene>
    <name evidence="2" type="ORF">CMQ_4778</name>
</gene>
<protein>
    <submittedName>
        <fullName evidence="2">Uncharacterized protein</fullName>
    </submittedName>
</protein>
<dbReference type="Gene3D" id="2.130.10.30">
    <property type="entry name" value="Regulator of chromosome condensation 1/beta-lactamase-inhibitor protein II"/>
    <property type="match status" value="1"/>
</dbReference>
<feature type="repeat" description="RCC1" evidence="1">
    <location>
        <begin position="267"/>
        <end position="322"/>
    </location>
</feature>
<dbReference type="STRING" id="655863.F0XTV1"/>
<accession>F0XTV1</accession>
<dbReference type="PANTHER" id="PTHR45982:SF1">
    <property type="entry name" value="REGULATOR OF CHROMOSOME CONDENSATION"/>
    <property type="match status" value="1"/>
</dbReference>
<dbReference type="OrthoDB" id="5370059at2759"/>
<evidence type="ECO:0000313" key="2">
    <source>
        <dbReference type="EMBL" id="EFW98926.1"/>
    </source>
</evidence>
<sequence length="324" mass="34973">MRLYAAGFNAWNQLQFRTWDKAESQDDTPDCEGSEPSDIYPFSCILESEKLGAIQPFLTFTTLTTAKGQLLAGAVPEPFNSGHDDYNYAEAMNGRVVVYDGAGSIYQYSSVADYYRRNESELQRTVFKRPSDIIQTVAYDTGFAALTSTGQVWTWGDGRFPECLCRSVTEESPADRPGCATCLEDLPTGPIVKIAAGGYVLTALTSGRDLYAWGGYPGRQPVLEGLTGDPVPIVVVMESEDSSDDADIDIVDVGVGEEHMIVLMADGTVCAIGSNSNGQLGLDPDQRAAASSWVRVPIPLLSDEHVVDVVAGPRSSFVLVDKKA</sequence>
<dbReference type="InParanoid" id="F0XTV1"/>
<dbReference type="Pfam" id="PF00415">
    <property type="entry name" value="RCC1"/>
    <property type="match status" value="1"/>
</dbReference>
<dbReference type="InterPro" id="IPR051553">
    <property type="entry name" value="Ran_GTPase-activating"/>
</dbReference>
<dbReference type="SUPFAM" id="SSF50985">
    <property type="entry name" value="RCC1/BLIP-II"/>
    <property type="match status" value="1"/>
</dbReference>
<dbReference type="PANTHER" id="PTHR45982">
    <property type="entry name" value="REGULATOR OF CHROMOSOME CONDENSATION"/>
    <property type="match status" value="1"/>
</dbReference>
<dbReference type="HOGENOM" id="CLU_046009_1_0_1"/>
<dbReference type="GO" id="GO:0005085">
    <property type="term" value="F:guanyl-nucleotide exchange factor activity"/>
    <property type="evidence" value="ECO:0007669"/>
    <property type="project" value="TreeGrafter"/>
</dbReference>
<dbReference type="eggNOG" id="KOG1426">
    <property type="taxonomic scope" value="Eukaryota"/>
</dbReference>
<dbReference type="GeneID" id="25978026"/>
<dbReference type="InterPro" id="IPR009091">
    <property type="entry name" value="RCC1/BLIP-II"/>
</dbReference>
<dbReference type="RefSeq" id="XP_014168409.1">
    <property type="nucleotide sequence ID" value="XM_014312934.1"/>
</dbReference>
<dbReference type="PROSITE" id="PS50012">
    <property type="entry name" value="RCC1_3"/>
    <property type="match status" value="2"/>
</dbReference>